<accession>A0A2T4GKG5</accession>
<comment type="caution">
    <text evidence="8">The sequence shown here is derived from an EMBL/GenBank/DDBJ whole genome shotgun (WGS) entry which is preliminary data.</text>
</comment>
<keyword evidence="5" id="KW-0539">Nucleus</keyword>
<dbReference type="GO" id="GO:0008270">
    <property type="term" value="F:zinc ion binding"/>
    <property type="evidence" value="ECO:0007669"/>
    <property type="project" value="InterPro"/>
</dbReference>
<keyword evidence="4" id="KW-0804">Transcription</keyword>
<sequence length="605" mass="67458">MASRADNVTLLKTCQTCFHAKIRCEKSQESGKCDRCLRLNKTCVFNPSRRRKALRPGPSRNLEAVSPTRSRSPSLASAPTTSNVTDASPGMSNTPGSIDTEASHNPFSRGMMTLEQGQECLDMFRSRMSPHFPFVMIQESVTIQSLVQDRPALCVAVLAASCHENRRLQRELGRLFHEIVLVRMMKGPFATLDMLQGLLVHLAWAHYHHGTMKYTQHLSLAASIISDMRLDRPRIASLWALSRENKHASGEMTHDEQRALAGTYYLSSSSAVLLQKSHHFRYSPYILECCHKLLASGSFPTDRHLPYIIYLQKLTEEVDDAVIEASGTVRGSRQGHLPAELQRIRERYTSTKSSLPFPLSESPTILLQLHVLDLIICQPSPDGISYGPNGFQSLQQGTDQNRFLDWLSQSMSAAKSLISVILLLPQGEEDSMPNIGWIMLYCAVSLAVRLDLVAAQPENAQTAGHLRRILDMSHTLRQIVLRMEAASGPDTGDVEPSPYWDLARRARRIERWYMDRCGPVESPEVGSIFASSEPSPANPFSGADMEFTPSSFQDTSLVPSLQITGEPEPEPWMTNLLADLEVDPAMENLLFTGPFDFLGRDYSDG</sequence>
<dbReference type="PANTHER" id="PTHR31845:SF10">
    <property type="entry name" value="ZN(II)2CYS6 TRANSCRIPTION FACTOR (EUROFUNG)"/>
    <property type="match status" value="1"/>
</dbReference>
<evidence type="ECO:0000313" key="9">
    <source>
        <dbReference type="Proteomes" id="UP000241587"/>
    </source>
</evidence>
<dbReference type="CDD" id="cd12148">
    <property type="entry name" value="fungal_TF_MHR"/>
    <property type="match status" value="1"/>
</dbReference>
<gene>
    <name evidence="8" type="ORF">FCULG_00001287</name>
</gene>
<keyword evidence="2" id="KW-0805">Transcription regulation</keyword>
<dbReference type="InterPro" id="IPR036864">
    <property type="entry name" value="Zn2-C6_fun-type_DNA-bd_sf"/>
</dbReference>
<dbReference type="CDD" id="cd00067">
    <property type="entry name" value="GAL4"/>
    <property type="match status" value="1"/>
</dbReference>
<dbReference type="PANTHER" id="PTHR31845">
    <property type="entry name" value="FINGER DOMAIN PROTEIN, PUTATIVE-RELATED"/>
    <property type="match status" value="1"/>
</dbReference>
<proteinExistence type="predicted"/>
<dbReference type="SUPFAM" id="SSF57701">
    <property type="entry name" value="Zn2/Cys6 DNA-binding domain"/>
    <property type="match status" value="1"/>
</dbReference>
<evidence type="ECO:0000313" key="8">
    <source>
        <dbReference type="EMBL" id="PTD04041.1"/>
    </source>
</evidence>
<dbReference type="GO" id="GO:0000976">
    <property type="term" value="F:transcription cis-regulatory region binding"/>
    <property type="evidence" value="ECO:0007669"/>
    <property type="project" value="TreeGrafter"/>
</dbReference>
<dbReference type="OrthoDB" id="5226580at2759"/>
<dbReference type="AlphaFoldDB" id="A0A2T4GKG5"/>
<reference evidence="8 9" key="1">
    <citation type="submission" date="2018-02" db="EMBL/GenBank/DDBJ databases">
        <title>Fusarium culmorum secondary metabolites in fungal-bacterial-plant interactions.</title>
        <authorList>
            <person name="Schmidt R."/>
        </authorList>
    </citation>
    <scope>NUCLEOTIDE SEQUENCE [LARGE SCALE GENOMIC DNA]</scope>
    <source>
        <strain evidence="8 9">PV</strain>
    </source>
</reference>
<dbReference type="OMA" id="HLAWAHY"/>
<dbReference type="GO" id="GO:0000981">
    <property type="term" value="F:DNA-binding transcription factor activity, RNA polymerase II-specific"/>
    <property type="evidence" value="ECO:0007669"/>
    <property type="project" value="InterPro"/>
</dbReference>
<organism evidence="8 9">
    <name type="scientific">Fusarium culmorum</name>
    <dbReference type="NCBI Taxonomy" id="5516"/>
    <lineage>
        <taxon>Eukaryota</taxon>
        <taxon>Fungi</taxon>
        <taxon>Dikarya</taxon>
        <taxon>Ascomycota</taxon>
        <taxon>Pezizomycotina</taxon>
        <taxon>Sordariomycetes</taxon>
        <taxon>Hypocreomycetidae</taxon>
        <taxon>Hypocreales</taxon>
        <taxon>Nectriaceae</taxon>
        <taxon>Fusarium</taxon>
    </lineage>
</organism>
<keyword evidence="3" id="KW-0238">DNA-binding</keyword>
<evidence type="ECO:0000256" key="1">
    <source>
        <dbReference type="ARBA" id="ARBA00004123"/>
    </source>
</evidence>
<feature type="region of interest" description="Disordered" evidence="6">
    <location>
        <begin position="49"/>
        <end position="108"/>
    </location>
</feature>
<keyword evidence="9" id="KW-1185">Reference proteome</keyword>
<evidence type="ECO:0000256" key="2">
    <source>
        <dbReference type="ARBA" id="ARBA00023015"/>
    </source>
</evidence>
<feature type="compositionally biased region" description="Polar residues" evidence="6">
    <location>
        <begin position="67"/>
        <end position="97"/>
    </location>
</feature>
<dbReference type="GO" id="GO:0005634">
    <property type="term" value="C:nucleus"/>
    <property type="evidence" value="ECO:0007669"/>
    <property type="project" value="UniProtKB-SubCell"/>
</dbReference>
<feature type="domain" description="Zn(2)-C6 fungal-type" evidence="7">
    <location>
        <begin position="13"/>
        <end position="45"/>
    </location>
</feature>
<dbReference type="PROSITE" id="PS50048">
    <property type="entry name" value="ZN2_CY6_FUNGAL_2"/>
    <property type="match status" value="1"/>
</dbReference>
<dbReference type="Gene3D" id="4.10.240.10">
    <property type="entry name" value="Zn(2)-C6 fungal-type DNA-binding domain"/>
    <property type="match status" value="1"/>
</dbReference>
<evidence type="ECO:0000256" key="5">
    <source>
        <dbReference type="ARBA" id="ARBA00023242"/>
    </source>
</evidence>
<evidence type="ECO:0000256" key="3">
    <source>
        <dbReference type="ARBA" id="ARBA00023125"/>
    </source>
</evidence>
<dbReference type="EMBL" id="PVEM01000012">
    <property type="protein sequence ID" value="PTD04041.1"/>
    <property type="molecule type" value="Genomic_DNA"/>
</dbReference>
<name>A0A2T4GKG5_FUSCU</name>
<dbReference type="InterPro" id="IPR001138">
    <property type="entry name" value="Zn2Cys6_DnaBD"/>
</dbReference>
<protein>
    <recommendedName>
        <fullName evidence="7">Zn(2)-C6 fungal-type domain-containing protein</fullName>
    </recommendedName>
</protein>
<evidence type="ECO:0000259" key="7">
    <source>
        <dbReference type="PROSITE" id="PS50048"/>
    </source>
</evidence>
<evidence type="ECO:0000256" key="4">
    <source>
        <dbReference type="ARBA" id="ARBA00023163"/>
    </source>
</evidence>
<dbReference type="InterPro" id="IPR051089">
    <property type="entry name" value="prtT"/>
</dbReference>
<evidence type="ECO:0000256" key="6">
    <source>
        <dbReference type="SAM" id="MobiDB-lite"/>
    </source>
</evidence>
<comment type="subcellular location">
    <subcellularLocation>
        <location evidence="1">Nucleus</location>
    </subcellularLocation>
</comment>
<dbReference type="Proteomes" id="UP000241587">
    <property type="component" value="Unassembled WGS sequence"/>
</dbReference>